<organism evidence="1">
    <name type="scientific">Tanacetum cinerariifolium</name>
    <name type="common">Dalmatian daisy</name>
    <name type="synonym">Chrysanthemum cinerariifolium</name>
    <dbReference type="NCBI Taxonomy" id="118510"/>
    <lineage>
        <taxon>Eukaryota</taxon>
        <taxon>Viridiplantae</taxon>
        <taxon>Streptophyta</taxon>
        <taxon>Embryophyta</taxon>
        <taxon>Tracheophyta</taxon>
        <taxon>Spermatophyta</taxon>
        <taxon>Magnoliopsida</taxon>
        <taxon>eudicotyledons</taxon>
        <taxon>Gunneridae</taxon>
        <taxon>Pentapetalae</taxon>
        <taxon>asterids</taxon>
        <taxon>campanulids</taxon>
        <taxon>Asterales</taxon>
        <taxon>Asteraceae</taxon>
        <taxon>Asteroideae</taxon>
        <taxon>Anthemideae</taxon>
        <taxon>Anthemidinae</taxon>
        <taxon>Tanacetum</taxon>
    </lineage>
</organism>
<sequence>MESKVGTSIKEPISVHDLPSFTCNSSDKIEHYFRTSCNKNSSFNKKAGQFRKHASSVSKFYFVCGSGTHLIKDCDFYEKQMANTTVNIGVVPAVRPQPVPTGKPKVTPVLTGKPKVKPVSTSKTEVTPVPTALFTDVDTLEDDAHEVESVSLCYEDLTLESLEAKSFVLTSEDLLLSS</sequence>
<dbReference type="AlphaFoldDB" id="A0A6L2L351"/>
<reference evidence="1" key="1">
    <citation type="journal article" date="2019" name="Sci. Rep.">
        <title>Draft genome of Tanacetum cinerariifolium, the natural source of mosquito coil.</title>
        <authorList>
            <person name="Yamashiro T."/>
            <person name="Shiraishi A."/>
            <person name="Satake H."/>
            <person name="Nakayama K."/>
        </authorList>
    </citation>
    <scope>NUCLEOTIDE SEQUENCE</scope>
</reference>
<gene>
    <name evidence="1" type="ORF">Tci_026623</name>
</gene>
<comment type="caution">
    <text evidence="1">The sequence shown here is derived from an EMBL/GenBank/DDBJ whole genome shotgun (WGS) entry which is preliminary data.</text>
</comment>
<accession>A0A6L2L351</accession>
<evidence type="ECO:0000313" key="1">
    <source>
        <dbReference type="EMBL" id="GEU54645.1"/>
    </source>
</evidence>
<protein>
    <submittedName>
        <fullName evidence="1">Uncharacterized protein</fullName>
    </submittedName>
</protein>
<dbReference type="EMBL" id="BKCJ010003365">
    <property type="protein sequence ID" value="GEU54645.1"/>
    <property type="molecule type" value="Genomic_DNA"/>
</dbReference>
<proteinExistence type="predicted"/>
<name>A0A6L2L351_TANCI</name>